<feature type="signal peptide" evidence="3">
    <location>
        <begin position="1"/>
        <end position="22"/>
    </location>
</feature>
<keyword evidence="3" id="KW-0732">Signal</keyword>
<dbReference type="Pfam" id="PF01374">
    <property type="entry name" value="Glyco_hydro_46"/>
    <property type="match status" value="1"/>
</dbReference>
<dbReference type="GO" id="GO:0016977">
    <property type="term" value="F:chitosanase activity"/>
    <property type="evidence" value="ECO:0007669"/>
    <property type="project" value="UniProtKB-UniRule"/>
</dbReference>
<dbReference type="AlphaFoldDB" id="A0A0M2GPJ1"/>
<dbReference type="STRING" id="284040.UK15_22850"/>
<feature type="active site" description="Nucleophile" evidence="2">
    <location>
        <position position="76"/>
    </location>
</feature>
<evidence type="ECO:0000256" key="2">
    <source>
        <dbReference type="PIRSR" id="PIRSR036551-1"/>
    </source>
</evidence>
<sequence length="273" mass="30168">MRHLSAPATRRTVLALFGTALAATPLLNPPHATASVRAIGLDDPAKKEIAMRLVSSAENSSLDWKAQYQYIEDIGDGRGYTAGIIGFCSGTGDMLDLVELYTDRKPGNVLAKYLPALREVDGSDSHDGLDPGFPGDWRRAARDAGFRRAQDDERDRVYFDPAVRQGKADGLRVLGQFAYYDAIVMHGDGGDPLSFRNIRKRALWTAKPPAQGGDEVTYLNAFLDARVWAMKQEEAHSDTSRVDTAQRVFLRGRNLDLNPPLDWKVYGDSYHIG</sequence>
<dbReference type="Gene3D" id="3.30.386.10">
    <property type="entry name" value="Chitosanase, subunit A, domain 2"/>
    <property type="match status" value="1"/>
</dbReference>
<comment type="catalytic activity">
    <reaction evidence="1">
        <text>Endohydrolysis of beta-(1-&gt;4)-linkages between D-glucosamine residues in a partly acetylated chitosan.</text>
        <dbReference type="EC" id="3.2.1.132"/>
    </reaction>
</comment>
<dbReference type="PIRSF" id="PIRSF036551">
    <property type="entry name" value="Chitosanase"/>
    <property type="match status" value="1"/>
</dbReference>
<comment type="similarity">
    <text evidence="1">Belongs to the glycosyl hydrolase 46 family.</text>
</comment>
<comment type="caution">
    <text evidence="4">The sequence shown here is derived from an EMBL/GenBank/DDBJ whole genome shotgun (WGS) entry which is preliminary data.</text>
</comment>
<dbReference type="SUPFAM" id="SSF53955">
    <property type="entry name" value="Lysozyme-like"/>
    <property type="match status" value="1"/>
</dbReference>
<dbReference type="PATRIC" id="fig|284040.3.peg.2480"/>
<dbReference type="PROSITE" id="PS51318">
    <property type="entry name" value="TAT"/>
    <property type="match status" value="1"/>
</dbReference>
<feature type="chain" id="PRO_5005633085" description="Chitosanase" evidence="3">
    <location>
        <begin position="23"/>
        <end position="273"/>
    </location>
</feature>
<feature type="active site" description="Proton donor" evidence="2">
    <location>
        <position position="58"/>
    </location>
</feature>
<dbReference type="InterPro" id="IPR023099">
    <property type="entry name" value="Glyco_hydro_46_N"/>
</dbReference>
<dbReference type="GO" id="GO:0005576">
    <property type="term" value="C:extracellular region"/>
    <property type="evidence" value="ECO:0007669"/>
    <property type="project" value="UniProtKB-SubCell"/>
</dbReference>
<dbReference type="EC" id="3.2.1.132" evidence="1"/>
<dbReference type="InterPro" id="IPR006311">
    <property type="entry name" value="TAT_signal"/>
</dbReference>
<comment type="function">
    <text evidence="1">Aids in the defense against invading fungal pathogens by degrading their cell wall chitosan.</text>
</comment>
<dbReference type="Gene3D" id="1.20.141.10">
    <property type="entry name" value="Chitosanase, subunit A, domain 1"/>
    <property type="match status" value="1"/>
</dbReference>
<dbReference type="PROSITE" id="PS60000">
    <property type="entry name" value="CHITOSANASE_46_80"/>
    <property type="match status" value="1"/>
</dbReference>
<proteinExistence type="inferred from homology"/>
<keyword evidence="5" id="KW-1185">Reference proteome</keyword>
<dbReference type="InterPro" id="IPR000400">
    <property type="entry name" value="Glyco_hydro_46"/>
</dbReference>
<evidence type="ECO:0000256" key="3">
    <source>
        <dbReference type="SAM" id="SignalP"/>
    </source>
</evidence>
<gene>
    <name evidence="4" type="ORF">UK15_22850</name>
</gene>
<reference evidence="5" key="1">
    <citation type="submission" date="2015-02" db="EMBL/GenBank/DDBJ databases">
        <authorList>
            <person name="Ju K.-S."/>
            <person name="Doroghazi J.R."/>
            <person name="Metcalf W."/>
        </authorList>
    </citation>
    <scope>NUCLEOTIDE SEQUENCE [LARGE SCALE GENOMIC DNA]</scope>
    <source>
        <strain evidence="5">NRRL B-16380</strain>
    </source>
</reference>
<keyword evidence="1" id="KW-0326">Glycosidase</keyword>
<keyword evidence="1" id="KW-0378">Hydrolase</keyword>
<evidence type="ECO:0000313" key="4">
    <source>
        <dbReference type="EMBL" id="KJK37226.1"/>
    </source>
</evidence>
<keyword evidence="1" id="KW-0964">Secreted</keyword>
<name>A0A0M2GPJ1_9ACTN</name>
<dbReference type="RefSeq" id="WP_031139671.1">
    <property type="nucleotide sequence ID" value="NZ_JYJH01000017.1"/>
</dbReference>
<organism evidence="4 5">
    <name type="scientific">Streptomyces variegatus</name>
    <dbReference type="NCBI Taxonomy" id="284040"/>
    <lineage>
        <taxon>Bacteria</taxon>
        <taxon>Bacillati</taxon>
        <taxon>Actinomycetota</taxon>
        <taxon>Actinomycetes</taxon>
        <taxon>Kitasatosporales</taxon>
        <taxon>Streptomycetaceae</taxon>
        <taxon>Streptomyces</taxon>
    </lineage>
</organism>
<protein>
    <recommendedName>
        <fullName evidence="1">Chitosanase</fullName>
        <ecNumber evidence="1">3.2.1.132</ecNumber>
    </recommendedName>
</protein>
<comment type="subcellular location">
    <subcellularLocation>
        <location evidence="1">Secreted</location>
    </subcellularLocation>
</comment>
<evidence type="ECO:0000313" key="5">
    <source>
        <dbReference type="Proteomes" id="UP000034786"/>
    </source>
</evidence>
<dbReference type="InterPro" id="IPR023346">
    <property type="entry name" value="Lysozyme-like_dom_sf"/>
</dbReference>
<dbReference type="EMBL" id="JYJH01000017">
    <property type="protein sequence ID" value="KJK37226.1"/>
    <property type="molecule type" value="Genomic_DNA"/>
</dbReference>
<dbReference type="GO" id="GO:0005975">
    <property type="term" value="P:carbohydrate metabolic process"/>
    <property type="evidence" value="ECO:0007669"/>
    <property type="project" value="UniProtKB-UniRule"/>
</dbReference>
<dbReference type="Proteomes" id="UP000034786">
    <property type="component" value="Unassembled WGS sequence"/>
</dbReference>
<evidence type="ECO:0000256" key="1">
    <source>
        <dbReference type="PIRNR" id="PIRNR036551"/>
    </source>
</evidence>
<accession>A0A0M2GPJ1</accession>
<dbReference type="CDD" id="cd00978">
    <property type="entry name" value="chitosanase_GH46"/>
    <property type="match status" value="1"/>
</dbReference>